<dbReference type="EC" id="2.7.13.3" evidence="3"/>
<gene>
    <name evidence="13" type="ORF">J057_09136</name>
</gene>
<dbReference type="InterPro" id="IPR003661">
    <property type="entry name" value="HisK_dim/P_dom"/>
</dbReference>
<evidence type="ECO:0000256" key="10">
    <source>
        <dbReference type="SAM" id="Phobius"/>
    </source>
</evidence>
<dbReference type="AlphaFoldDB" id="N6W5L1"/>
<dbReference type="SUPFAM" id="SSF49344">
    <property type="entry name" value="CBD9-like"/>
    <property type="match status" value="1"/>
</dbReference>
<keyword evidence="8 10" id="KW-1133">Transmembrane helix</keyword>
<evidence type="ECO:0000256" key="6">
    <source>
        <dbReference type="ARBA" id="ARBA00022692"/>
    </source>
</evidence>
<dbReference type="Gene3D" id="3.30.565.10">
    <property type="entry name" value="Histidine kinase-like ATPase, C-terminal domain"/>
    <property type="match status" value="1"/>
</dbReference>
<evidence type="ECO:0000256" key="9">
    <source>
        <dbReference type="ARBA" id="ARBA00023012"/>
    </source>
</evidence>
<dbReference type="PROSITE" id="PS50885">
    <property type="entry name" value="HAMP"/>
    <property type="match status" value="1"/>
</dbReference>
<evidence type="ECO:0000256" key="8">
    <source>
        <dbReference type="ARBA" id="ARBA00022989"/>
    </source>
</evidence>
<keyword evidence="4" id="KW-0597">Phosphoprotein</keyword>
<dbReference type="Gene3D" id="2.60.40.1190">
    <property type="match status" value="1"/>
</dbReference>
<dbReference type="Gene3D" id="1.10.287.130">
    <property type="match status" value="1"/>
</dbReference>
<evidence type="ECO:0000259" key="11">
    <source>
        <dbReference type="PROSITE" id="PS50109"/>
    </source>
</evidence>
<dbReference type="SMART" id="SM00387">
    <property type="entry name" value="HATPase_c"/>
    <property type="match status" value="1"/>
</dbReference>
<dbReference type="eggNOG" id="COG2205">
    <property type="taxonomic scope" value="Bacteria"/>
</dbReference>
<reference evidence="13 14" key="1">
    <citation type="journal article" date="2013" name="Genome Announc.">
        <title>Genome Sequence of the Polycyclic Aromatic Hydrocarbon-Degrading Bacterium Strain Marinobacter nanhaiticus D15-8WT.</title>
        <authorList>
            <person name="Cui Z."/>
            <person name="Gao W."/>
            <person name="Li Q."/>
            <person name="Xu G."/>
            <person name="Zheng L."/>
        </authorList>
    </citation>
    <scope>NUCLEOTIDE SEQUENCE [LARGE SCALE GENOMIC DNA]</scope>
    <source>
        <strain evidence="13 14">D15-8W</strain>
    </source>
</reference>
<comment type="catalytic activity">
    <reaction evidence="1">
        <text>ATP + protein L-histidine = ADP + protein N-phospho-L-histidine.</text>
        <dbReference type="EC" id="2.7.13.3"/>
    </reaction>
</comment>
<evidence type="ECO:0000256" key="2">
    <source>
        <dbReference type="ARBA" id="ARBA00004370"/>
    </source>
</evidence>
<dbReference type="PROSITE" id="PS50109">
    <property type="entry name" value="HIS_KIN"/>
    <property type="match status" value="1"/>
</dbReference>
<accession>N6W5L1</accession>
<dbReference type="EMBL" id="APLQ01000011">
    <property type="protein sequence ID" value="ENO15504.2"/>
    <property type="molecule type" value="Genomic_DNA"/>
</dbReference>
<dbReference type="InterPro" id="IPR005467">
    <property type="entry name" value="His_kinase_dom"/>
</dbReference>
<protein>
    <recommendedName>
        <fullName evidence="3">histidine kinase</fullName>
        <ecNumber evidence="3">2.7.13.3</ecNumber>
    </recommendedName>
</protein>
<dbReference type="GO" id="GO:0000155">
    <property type="term" value="F:phosphorelay sensor kinase activity"/>
    <property type="evidence" value="ECO:0007669"/>
    <property type="project" value="InterPro"/>
</dbReference>
<dbReference type="InterPro" id="IPR003660">
    <property type="entry name" value="HAMP_dom"/>
</dbReference>
<evidence type="ECO:0000256" key="4">
    <source>
        <dbReference type="ARBA" id="ARBA00022553"/>
    </source>
</evidence>
<dbReference type="SUPFAM" id="SSF55874">
    <property type="entry name" value="ATPase domain of HSP90 chaperone/DNA topoisomerase II/histidine kinase"/>
    <property type="match status" value="1"/>
</dbReference>
<dbReference type="SMART" id="SM00388">
    <property type="entry name" value="HisKA"/>
    <property type="match status" value="1"/>
</dbReference>
<dbReference type="HOGENOM" id="CLU_382958_0_0_6"/>
<dbReference type="InterPro" id="IPR036890">
    <property type="entry name" value="HATPase_C_sf"/>
</dbReference>
<name>N6W5L1_9GAMM</name>
<dbReference type="InterPro" id="IPR050428">
    <property type="entry name" value="TCS_sensor_his_kinase"/>
</dbReference>
<dbReference type="PANTHER" id="PTHR45436:SF5">
    <property type="entry name" value="SENSOR HISTIDINE KINASE TRCS"/>
    <property type="match status" value="1"/>
</dbReference>
<evidence type="ECO:0000256" key="7">
    <source>
        <dbReference type="ARBA" id="ARBA00022777"/>
    </source>
</evidence>
<dbReference type="CDD" id="cd00082">
    <property type="entry name" value="HisKA"/>
    <property type="match status" value="1"/>
</dbReference>
<keyword evidence="5" id="KW-0808">Transferase</keyword>
<keyword evidence="7 13" id="KW-0418">Kinase</keyword>
<dbReference type="PANTHER" id="PTHR45436">
    <property type="entry name" value="SENSOR HISTIDINE KINASE YKOH"/>
    <property type="match status" value="1"/>
</dbReference>
<dbReference type="CDD" id="cd06225">
    <property type="entry name" value="HAMP"/>
    <property type="match status" value="1"/>
</dbReference>
<dbReference type="GO" id="GO:0016020">
    <property type="term" value="C:membrane"/>
    <property type="evidence" value="ECO:0007669"/>
    <property type="project" value="UniProtKB-SubCell"/>
</dbReference>
<organism evidence="13 14">
    <name type="scientific">Marinobacter nanhaiticus D15-8W</name>
    <dbReference type="NCBI Taxonomy" id="626887"/>
    <lineage>
        <taxon>Bacteria</taxon>
        <taxon>Pseudomonadati</taxon>
        <taxon>Pseudomonadota</taxon>
        <taxon>Gammaproteobacteria</taxon>
        <taxon>Pseudomonadales</taxon>
        <taxon>Marinobacteraceae</taxon>
        <taxon>Marinobacter</taxon>
    </lineage>
</organism>
<dbReference type="STRING" id="626887.J057_09136"/>
<evidence type="ECO:0000256" key="1">
    <source>
        <dbReference type="ARBA" id="ARBA00000085"/>
    </source>
</evidence>
<evidence type="ECO:0000256" key="3">
    <source>
        <dbReference type="ARBA" id="ARBA00012438"/>
    </source>
</evidence>
<dbReference type="Gene3D" id="6.10.340.10">
    <property type="match status" value="1"/>
</dbReference>
<feature type="domain" description="HAMP" evidence="12">
    <location>
        <begin position="419"/>
        <end position="455"/>
    </location>
</feature>
<keyword evidence="9" id="KW-0902">Two-component regulatory system</keyword>
<comment type="subcellular location">
    <subcellularLocation>
        <location evidence="2">Membrane</location>
    </subcellularLocation>
</comment>
<evidence type="ECO:0000313" key="13">
    <source>
        <dbReference type="EMBL" id="ENO15504.2"/>
    </source>
</evidence>
<evidence type="ECO:0000313" key="14">
    <source>
        <dbReference type="Proteomes" id="UP000013165"/>
    </source>
</evidence>
<keyword evidence="14" id="KW-1185">Reference proteome</keyword>
<evidence type="ECO:0000259" key="12">
    <source>
        <dbReference type="PROSITE" id="PS50885"/>
    </source>
</evidence>
<comment type="caution">
    <text evidence="13">The sequence shown here is derived from an EMBL/GenBank/DDBJ whole genome shotgun (WGS) entry which is preliminary data.</text>
</comment>
<feature type="transmembrane region" description="Helical" evidence="10">
    <location>
        <begin position="380"/>
        <end position="401"/>
    </location>
</feature>
<sequence length="681" mass="75554">MTLKRQLLIACLLMLLIPWAGLQFVLELDQALRQQAASQLERQTERLAGIIRRQPEAQLPLQPLPTRILYADALSRPLYLDGYGDDWPTWSEETDSAYTSPVTATEPVQWQAAVDRQNLYLLIRVRQPPGRYFDPGRPEEPHAHLRLYLTLDGQRHTREIRTPAPGPVVAQAKGTSGSSDFRVNGVWQATGQGYQVELRMPRPALNAPVGFEVWHPDTGKSGGYSVLGGMGYDGSKHLPHLIHPISALEAELQPLLAAGQRALVLHDNGWVLADGATPIAASETDFDQLGPWQIVEQIALNGLRAVLRRFQPDPTPLPEDASRYALNTIPKTGLVRHGDDESALVVRTTVKSRGTVPVTLVMEQSLNDILALSGDTLGRVIVRSAFFVGLLVLILLGYASWLSWRIARLQRNVAASFDGDGRLVQRMPASTAQDELGELSRQFSHLVDNLQGYTDYLESFARRLSHELKTPVAVVRSSLENLKHDTPDVAESPYITRAFQATDRLSQILQGMSEAARLEKSFDQVEPEIFDLADVAGQATAAYQSLDPEHEIHYVGPSAGCMMSGSPELIVQLLDKLVDNARDFTPKGEAIEVRLEDQGVYWRLQVYNAGPPLPEHLASEIFNSFVSLRERPQEGHLGQGLQIVRLITAYHRGQVHARNVLNPAGVMFDVMLPRQSPTHKK</sequence>
<proteinExistence type="predicted"/>
<dbReference type="SUPFAM" id="SSF47384">
    <property type="entry name" value="Homodimeric domain of signal transducing histidine kinase"/>
    <property type="match status" value="1"/>
</dbReference>
<keyword evidence="10" id="KW-0472">Membrane</keyword>
<dbReference type="InterPro" id="IPR003594">
    <property type="entry name" value="HATPase_dom"/>
</dbReference>
<dbReference type="OrthoDB" id="6735159at2"/>
<dbReference type="Pfam" id="PF02518">
    <property type="entry name" value="HATPase_c"/>
    <property type="match status" value="1"/>
</dbReference>
<feature type="domain" description="Histidine kinase" evidence="11">
    <location>
        <begin position="463"/>
        <end position="676"/>
    </location>
</feature>
<dbReference type="InterPro" id="IPR036097">
    <property type="entry name" value="HisK_dim/P_sf"/>
</dbReference>
<evidence type="ECO:0000256" key="5">
    <source>
        <dbReference type="ARBA" id="ARBA00022679"/>
    </source>
</evidence>
<dbReference type="PATRIC" id="fig|626887.3.peg.1831"/>
<dbReference type="Pfam" id="PF00512">
    <property type="entry name" value="HisKA"/>
    <property type="match status" value="1"/>
</dbReference>
<dbReference type="Proteomes" id="UP000013165">
    <property type="component" value="Unassembled WGS sequence"/>
</dbReference>
<keyword evidence="6 10" id="KW-0812">Transmembrane</keyword>